<evidence type="ECO:0000313" key="1">
    <source>
        <dbReference type="EMBL" id="KKL25761.1"/>
    </source>
</evidence>
<gene>
    <name evidence="1" type="ORF">LCGC14_2402040</name>
</gene>
<dbReference type="AlphaFoldDB" id="A0A0F9E7F3"/>
<sequence length="159" mass="17876">MLRERLYRFEDTVQRLQEAGGKLPTAAEAREAIGADPDINCGIKALRTLLRVRGYDDEDLSMILGRFRVPRATTRVSGAHPSIDDGGREGRLAVWLYFWERPDDCLQVWYSGPLRIPRYQKVGYVSYYVLILNNRALAAGQLVSARKGGTVTIPEAPKP</sequence>
<organism evidence="1">
    <name type="scientific">marine sediment metagenome</name>
    <dbReference type="NCBI Taxonomy" id="412755"/>
    <lineage>
        <taxon>unclassified sequences</taxon>
        <taxon>metagenomes</taxon>
        <taxon>ecological metagenomes</taxon>
    </lineage>
</organism>
<reference evidence="1" key="1">
    <citation type="journal article" date="2015" name="Nature">
        <title>Complex archaea that bridge the gap between prokaryotes and eukaryotes.</title>
        <authorList>
            <person name="Spang A."/>
            <person name="Saw J.H."/>
            <person name="Jorgensen S.L."/>
            <person name="Zaremba-Niedzwiedzka K."/>
            <person name="Martijn J."/>
            <person name="Lind A.E."/>
            <person name="van Eijk R."/>
            <person name="Schleper C."/>
            <person name="Guy L."/>
            <person name="Ettema T.J."/>
        </authorList>
    </citation>
    <scope>NUCLEOTIDE SEQUENCE</scope>
</reference>
<proteinExistence type="predicted"/>
<accession>A0A0F9E7F3</accession>
<comment type="caution">
    <text evidence="1">The sequence shown here is derived from an EMBL/GenBank/DDBJ whole genome shotgun (WGS) entry which is preliminary data.</text>
</comment>
<name>A0A0F9E7F3_9ZZZZ</name>
<protein>
    <submittedName>
        <fullName evidence="1">Uncharacterized protein</fullName>
    </submittedName>
</protein>
<dbReference type="EMBL" id="LAZR01036094">
    <property type="protein sequence ID" value="KKL25761.1"/>
    <property type="molecule type" value="Genomic_DNA"/>
</dbReference>